<name>A0A0F7HMX8_9STAP</name>
<evidence type="ECO:0008006" key="5">
    <source>
        <dbReference type="Google" id="ProtNLM"/>
    </source>
</evidence>
<reference evidence="3" key="2">
    <citation type="submission" date="2015-04" db="EMBL/GenBank/DDBJ databases">
        <title>Complete genome sequence of Salinicoccus halodurans strain H3B36, isolated from the Qaidam basin of China.</title>
        <authorList>
            <person name="Ma Y."/>
            <person name="Jiang K."/>
            <person name="Xue Y."/>
        </authorList>
    </citation>
    <scope>NUCLEOTIDE SEQUENCE [LARGE SCALE GENOMIC DNA]</scope>
    <source>
        <strain evidence="3">H3B36</strain>
    </source>
</reference>
<evidence type="ECO:0000313" key="3">
    <source>
        <dbReference type="Proteomes" id="UP000034029"/>
    </source>
</evidence>
<evidence type="ECO:0000313" key="2">
    <source>
        <dbReference type="EMBL" id="SFK95215.1"/>
    </source>
</evidence>
<dbReference type="RefSeq" id="WP_046790564.1">
    <property type="nucleotide sequence ID" value="NZ_CP011366.1"/>
</dbReference>
<reference evidence="1 3" key="1">
    <citation type="journal article" date="2015" name="Int. J. Syst. Evol. Microbiol.">
        <title>Complete genome sequence of Salinicoccus halodurans H3B36, isolated from the Qaidam Basin in China.</title>
        <authorList>
            <person name="Jiang K."/>
            <person name="Xue Y."/>
            <person name="Ma Y."/>
        </authorList>
    </citation>
    <scope>NUCLEOTIDE SEQUENCE [LARGE SCALE GENOMIC DNA]</scope>
    <source>
        <strain evidence="1 3">H3B36</strain>
    </source>
</reference>
<gene>
    <name evidence="1" type="ORF">AAT16_09125</name>
    <name evidence="2" type="ORF">SAMN05216235_2724</name>
</gene>
<proteinExistence type="predicted"/>
<dbReference type="OrthoDB" id="2418404at2"/>
<reference evidence="2 4" key="3">
    <citation type="submission" date="2016-10" db="EMBL/GenBank/DDBJ databases">
        <authorList>
            <person name="Varghese N."/>
            <person name="Submissions S."/>
        </authorList>
    </citation>
    <scope>NUCLEOTIDE SEQUENCE [LARGE SCALE GENOMIC DNA]</scope>
    <source>
        <strain evidence="2 4">CGMCC 1.6501</strain>
    </source>
</reference>
<dbReference type="Proteomes" id="UP000034029">
    <property type="component" value="Chromosome"/>
</dbReference>
<keyword evidence="3" id="KW-1185">Reference proteome</keyword>
<protein>
    <recommendedName>
        <fullName evidence="5">Replicative helicase inhibitor G39P N-terminal domain-containing protein</fullName>
    </recommendedName>
</protein>
<dbReference type="EMBL" id="CP011366">
    <property type="protein sequence ID" value="AKG74382.1"/>
    <property type="molecule type" value="Genomic_DNA"/>
</dbReference>
<dbReference type="Proteomes" id="UP000183090">
    <property type="component" value="Unassembled WGS sequence"/>
</dbReference>
<dbReference type="AlphaFoldDB" id="A0A0F7HMX8"/>
<evidence type="ECO:0000313" key="1">
    <source>
        <dbReference type="EMBL" id="AKG74382.1"/>
    </source>
</evidence>
<sequence length="123" mass="14766">MSANEAKEILHEIYILYPNFNRNNFDKFNETWLMKLMKGDYKKTKRKLMEYSEGNPYPPALADVLVKEHKPHQQVDMTIKEDRERVAAEMADPKKRAEREEKLKKLAAMEERMRKDVYERTDT</sequence>
<dbReference type="KEGG" id="shv:AAT16_09125"/>
<dbReference type="Gene3D" id="1.10.8.200">
    <property type="entry name" value="Replisome organizer (g39p helicase loader/inhibitor protein)"/>
    <property type="match status" value="1"/>
</dbReference>
<evidence type="ECO:0000313" key="4">
    <source>
        <dbReference type="Proteomes" id="UP000183090"/>
    </source>
</evidence>
<organism evidence="2 4">
    <name type="scientific">Salinicoccus halodurans</name>
    <dbReference type="NCBI Taxonomy" id="407035"/>
    <lineage>
        <taxon>Bacteria</taxon>
        <taxon>Bacillati</taxon>
        <taxon>Bacillota</taxon>
        <taxon>Bacilli</taxon>
        <taxon>Bacillales</taxon>
        <taxon>Staphylococcaceae</taxon>
        <taxon>Salinicoccus</taxon>
    </lineage>
</organism>
<dbReference type="EMBL" id="FOTB01000006">
    <property type="protein sequence ID" value="SFK95215.1"/>
    <property type="molecule type" value="Genomic_DNA"/>
</dbReference>
<accession>A0A0F7HMX8</accession>